<dbReference type="GO" id="GO:0005737">
    <property type="term" value="C:cytoplasm"/>
    <property type="evidence" value="ECO:0007669"/>
    <property type="project" value="TreeGrafter"/>
</dbReference>
<dbReference type="Gene3D" id="3.60.21.10">
    <property type="match status" value="1"/>
</dbReference>
<dbReference type="AlphaFoldDB" id="A0A6L4WRB7"/>
<evidence type="ECO:0000256" key="1">
    <source>
        <dbReference type="ARBA" id="ARBA00008950"/>
    </source>
</evidence>
<dbReference type="Proteomes" id="UP000461010">
    <property type="component" value="Unassembled WGS sequence"/>
</dbReference>
<dbReference type="Pfam" id="PF12850">
    <property type="entry name" value="Metallophos_2"/>
    <property type="match status" value="1"/>
</dbReference>
<proteinExistence type="inferred from homology"/>
<dbReference type="InterPro" id="IPR050126">
    <property type="entry name" value="Ap4A_hydrolase"/>
</dbReference>
<evidence type="ECO:0000313" key="4">
    <source>
        <dbReference type="EMBL" id="KAB7890978.1"/>
    </source>
</evidence>
<comment type="caution">
    <text evidence="3">The sequence shown here is derived from an EMBL/GenBank/DDBJ whole genome shotgun (WGS) entry which is preliminary data.</text>
</comment>
<dbReference type="EMBL" id="WFKK01000074">
    <property type="protein sequence ID" value="KAB7884749.1"/>
    <property type="molecule type" value="Genomic_DNA"/>
</dbReference>
<feature type="domain" description="Calcineurin-like phosphoesterase" evidence="2">
    <location>
        <begin position="1"/>
        <end position="184"/>
    </location>
</feature>
<dbReference type="PIRSF" id="PIRSF000883">
    <property type="entry name" value="Pesterase_MJ0912"/>
    <property type="match status" value="1"/>
</dbReference>
<dbReference type="InterPro" id="IPR029052">
    <property type="entry name" value="Metallo-depent_PP-like"/>
</dbReference>
<organism evidence="3 6">
    <name type="scientific">Poseidonibacter ostreae</name>
    <dbReference type="NCBI Taxonomy" id="2654171"/>
    <lineage>
        <taxon>Bacteria</taxon>
        <taxon>Pseudomonadati</taxon>
        <taxon>Campylobacterota</taxon>
        <taxon>Epsilonproteobacteria</taxon>
        <taxon>Campylobacterales</taxon>
        <taxon>Arcobacteraceae</taxon>
        <taxon>Poseidonibacter</taxon>
    </lineage>
</organism>
<name>A0A6L4WRB7_9BACT</name>
<sequence>MKIAILSDIKSNVYALEAVLSDIKTKQIDVMLNLGDSFYGPIEPKATYDLLRQNQFINLLGDEDRKILESSLAQLEENDTLRYTYNNLGDDVLYWIQDLPFEKLIGADYYMIHGTYLDDTAYMLEDITSGKAILRDDKKILEIIDDITSTFVMCGNSCLPRCVSLSSGQIVINPGSVGLQAFKSDTPPSHIIENNTPDASYVILTVEDNTYSVEPVRVAYDYEKAALKAEENNRPDWAYSLRTGKVLN</sequence>
<dbReference type="Proteomes" id="UP000472839">
    <property type="component" value="Unassembled WGS sequence"/>
</dbReference>
<dbReference type="InterPro" id="IPR011152">
    <property type="entry name" value="Pesterase_MJ0912"/>
</dbReference>
<protein>
    <submittedName>
        <fullName evidence="3">Metallophosphoesterase</fullName>
    </submittedName>
</protein>
<accession>A0A6L4WRB7</accession>
<comment type="similarity">
    <text evidence="1">Belongs to the metallophosphoesterase superfamily. YfcE family.</text>
</comment>
<dbReference type="EMBL" id="WFKJ01000020">
    <property type="protein sequence ID" value="KAB7890978.1"/>
    <property type="molecule type" value="Genomic_DNA"/>
</dbReference>
<keyword evidence="5" id="KW-1185">Reference proteome</keyword>
<evidence type="ECO:0000259" key="2">
    <source>
        <dbReference type="Pfam" id="PF12850"/>
    </source>
</evidence>
<dbReference type="PANTHER" id="PTHR42850">
    <property type="entry name" value="METALLOPHOSPHOESTERASE"/>
    <property type="match status" value="1"/>
</dbReference>
<dbReference type="PANTHER" id="PTHR42850:SF2">
    <property type="entry name" value="BLL5683 PROTEIN"/>
    <property type="match status" value="1"/>
</dbReference>
<dbReference type="GO" id="GO:0016791">
    <property type="term" value="F:phosphatase activity"/>
    <property type="evidence" value="ECO:0007669"/>
    <property type="project" value="TreeGrafter"/>
</dbReference>
<evidence type="ECO:0000313" key="6">
    <source>
        <dbReference type="Proteomes" id="UP000472839"/>
    </source>
</evidence>
<evidence type="ECO:0000313" key="3">
    <source>
        <dbReference type="EMBL" id="KAB7884749.1"/>
    </source>
</evidence>
<dbReference type="SUPFAM" id="SSF56300">
    <property type="entry name" value="Metallo-dependent phosphatases"/>
    <property type="match status" value="1"/>
</dbReference>
<dbReference type="InterPro" id="IPR024654">
    <property type="entry name" value="Calcineurin-like_PHP_lpxH"/>
</dbReference>
<reference evidence="5 6" key="1">
    <citation type="submission" date="2019-10" db="EMBL/GenBank/DDBJ databases">
        <title>Poseidonibacter ostreae sp. nov., isolated from the gut of the Ostrea denselamellosa.</title>
        <authorList>
            <person name="Choi A."/>
        </authorList>
    </citation>
    <scope>NUCLEOTIDE SEQUENCE [LARGE SCALE GENOMIC DNA]</scope>
    <source>
        <strain evidence="3 6">SJOD-M-33</strain>
        <strain evidence="4 5">SJOD-M-5</strain>
    </source>
</reference>
<dbReference type="RefSeq" id="WP_152189981.1">
    <property type="nucleotide sequence ID" value="NZ_WFKI01000001.1"/>
</dbReference>
<evidence type="ECO:0000313" key="5">
    <source>
        <dbReference type="Proteomes" id="UP000461010"/>
    </source>
</evidence>
<gene>
    <name evidence="4" type="ORF">GBG18_07890</name>
    <name evidence="3" type="ORF">GBG19_15330</name>
</gene>